<evidence type="ECO:0000256" key="4">
    <source>
        <dbReference type="ARBA" id="ARBA00039132"/>
    </source>
</evidence>
<evidence type="ECO:0000256" key="11">
    <source>
        <dbReference type="ARBA" id="ARBA00047972"/>
    </source>
</evidence>
<dbReference type="PANTHER" id="PTHR16138">
    <property type="entry name" value="MYCOPHENOLIC ACID ACYL-GLUCURONIDE ESTERASE, MITOCHONDRIAL"/>
    <property type="match status" value="1"/>
</dbReference>
<dbReference type="Proteomes" id="UP000252023">
    <property type="component" value="Chromosome"/>
</dbReference>
<evidence type="ECO:0000259" key="12">
    <source>
        <dbReference type="Pfam" id="PF00561"/>
    </source>
</evidence>
<evidence type="ECO:0000256" key="3">
    <source>
        <dbReference type="ARBA" id="ARBA00022946"/>
    </source>
</evidence>
<dbReference type="GO" id="GO:0008474">
    <property type="term" value="F:palmitoyl-(protein) hydrolase activity"/>
    <property type="evidence" value="ECO:0007669"/>
    <property type="project" value="UniProtKB-EC"/>
</dbReference>
<dbReference type="InterPro" id="IPR000073">
    <property type="entry name" value="AB_hydrolase_1"/>
</dbReference>
<dbReference type="EC" id="3.1.2.22" evidence="1"/>
<dbReference type="KEGG" id="pars:DRW48_11090"/>
<gene>
    <name evidence="13" type="ORF">DRW48_11090</name>
</gene>
<evidence type="ECO:0000256" key="7">
    <source>
        <dbReference type="ARBA" id="ARBA00042645"/>
    </source>
</evidence>
<evidence type="ECO:0000256" key="8">
    <source>
        <dbReference type="ARBA" id="ARBA00042704"/>
    </source>
</evidence>
<dbReference type="SUPFAM" id="SSF53474">
    <property type="entry name" value="alpha/beta-Hydrolases"/>
    <property type="match status" value="1"/>
</dbReference>
<reference evidence="14" key="1">
    <citation type="submission" date="2018-07" db="EMBL/GenBank/DDBJ databases">
        <title>Genome sequencing of Paracoccus sp. SC2-6.</title>
        <authorList>
            <person name="Heo J."/>
            <person name="Kim S.-J."/>
            <person name="Kwon S.-W."/>
        </authorList>
    </citation>
    <scope>NUCLEOTIDE SEQUENCE [LARGE SCALE GENOMIC DNA]</scope>
    <source>
        <strain evidence="14">SC2-6</strain>
    </source>
</reference>
<feature type="domain" description="AB hydrolase-1" evidence="12">
    <location>
        <begin position="25"/>
        <end position="133"/>
    </location>
</feature>
<protein>
    <recommendedName>
        <fullName evidence="5">Palmitoyl-protein thioesterase ABHD10, mitochondrial</fullName>
        <ecNumber evidence="4">3.1.1.93</ecNumber>
        <ecNumber evidence="1">3.1.2.22</ecNumber>
    </recommendedName>
    <alternativeName>
        <fullName evidence="7">Acyl-protein thioesterase ABHD10</fullName>
    </alternativeName>
    <alternativeName>
        <fullName evidence="8">Alpha/beta hydrolase domain-containing protein 10</fullName>
    </alternativeName>
    <alternativeName>
        <fullName evidence="6">Mycophenolic acid acyl-glucuronide esterase, mitochondrial</fullName>
    </alternativeName>
</protein>
<comment type="catalytic activity">
    <reaction evidence="10">
        <text>S-hexadecanoyl-L-cysteinyl-[protein] + H2O = L-cysteinyl-[protein] + hexadecanoate + H(+)</text>
        <dbReference type="Rhea" id="RHEA:19233"/>
        <dbReference type="Rhea" id="RHEA-COMP:10131"/>
        <dbReference type="Rhea" id="RHEA-COMP:11032"/>
        <dbReference type="ChEBI" id="CHEBI:7896"/>
        <dbReference type="ChEBI" id="CHEBI:15377"/>
        <dbReference type="ChEBI" id="CHEBI:15378"/>
        <dbReference type="ChEBI" id="CHEBI:29950"/>
        <dbReference type="ChEBI" id="CHEBI:74151"/>
        <dbReference type="EC" id="3.1.2.22"/>
    </reaction>
    <physiologicalReaction direction="left-to-right" evidence="10">
        <dbReference type="Rhea" id="RHEA:19234"/>
    </physiologicalReaction>
</comment>
<proteinExistence type="predicted"/>
<dbReference type="RefSeq" id="WP_114076488.1">
    <property type="nucleotide sequence ID" value="NZ_CP030918.1"/>
</dbReference>
<dbReference type="EC" id="3.1.1.93" evidence="4"/>
<dbReference type="InterPro" id="IPR029058">
    <property type="entry name" value="AB_hydrolase_fold"/>
</dbReference>
<evidence type="ECO:0000256" key="2">
    <source>
        <dbReference type="ARBA" id="ARBA00022801"/>
    </source>
</evidence>
<comment type="catalytic activity">
    <reaction evidence="11">
        <text>mycophenolic acid O-acyl-beta-D-glucuronide + H2O = mycophenolate + D-glucuronate + H(+)</text>
        <dbReference type="Rhea" id="RHEA:34179"/>
        <dbReference type="ChEBI" id="CHEBI:15377"/>
        <dbReference type="ChEBI" id="CHEBI:15378"/>
        <dbReference type="ChEBI" id="CHEBI:58720"/>
        <dbReference type="ChEBI" id="CHEBI:62932"/>
        <dbReference type="ChEBI" id="CHEBI:66982"/>
        <dbReference type="EC" id="3.1.1.93"/>
    </reaction>
    <physiologicalReaction direction="left-to-right" evidence="11">
        <dbReference type="Rhea" id="RHEA:34180"/>
    </physiologicalReaction>
</comment>
<sequence length="242" mass="26082">MTEFLKTPQGRRLAYLRQAGQGPGLVFLHGFNSDMRGTKGQVLADWAATQGRAFLRLDLSGHGESGGNIPDFGLSDWREDVLAVLDALTEGPQVLVGSSLGGWLALLVARSLPQRIAGVVTAAAAPDFTRRMEAEFTAADRAMLKDKGHVSRASDYGDDYVFSHHLLDQGRKESILDRPLQISAPVRMLYGTADADVPMADQLTLLDHIDGPDVRLTKIKGADHRLSDPVSLSLLVAAVADV</sequence>
<dbReference type="EMBL" id="CP030918">
    <property type="protein sequence ID" value="AXC50169.1"/>
    <property type="molecule type" value="Genomic_DNA"/>
</dbReference>
<dbReference type="AlphaFoldDB" id="A0A344PLB4"/>
<evidence type="ECO:0000256" key="1">
    <source>
        <dbReference type="ARBA" id="ARBA00012423"/>
    </source>
</evidence>
<evidence type="ECO:0000256" key="5">
    <source>
        <dbReference type="ARBA" id="ARBA00039314"/>
    </source>
</evidence>
<dbReference type="GO" id="GO:0102390">
    <property type="term" value="F:mycophenolic acid acyl-glucuronide esterase activity"/>
    <property type="evidence" value="ECO:0007669"/>
    <property type="project" value="UniProtKB-EC"/>
</dbReference>
<name>A0A344PLB4_9RHOB</name>
<organism evidence="13 14">
    <name type="scientific">Paracoccus suum</name>
    <dbReference type="NCBI Taxonomy" id="2259340"/>
    <lineage>
        <taxon>Bacteria</taxon>
        <taxon>Pseudomonadati</taxon>
        <taxon>Pseudomonadota</taxon>
        <taxon>Alphaproteobacteria</taxon>
        <taxon>Rhodobacterales</taxon>
        <taxon>Paracoccaceae</taxon>
        <taxon>Paracoccus</taxon>
    </lineage>
</organism>
<dbReference type="PANTHER" id="PTHR16138:SF7">
    <property type="entry name" value="PALMITOYL-PROTEIN THIOESTERASE ABHD10, MITOCHONDRIAL"/>
    <property type="match status" value="1"/>
</dbReference>
<evidence type="ECO:0000313" key="14">
    <source>
        <dbReference type="Proteomes" id="UP000252023"/>
    </source>
</evidence>
<keyword evidence="2 13" id="KW-0378">Hydrolase</keyword>
<dbReference type="OrthoDB" id="9813296at2"/>
<evidence type="ECO:0000256" key="6">
    <source>
        <dbReference type="ARBA" id="ARBA00041520"/>
    </source>
</evidence>
<comment type="function">
    <text evidence="9">Acts as an acyl-protein thioesterase that hydrolyzes fatty acids from acylated residues in proteins. Regulates the mitochondrial S-depalmitoylation of the nucleophilic active site residue of peroxiredoxin-5/PRDX5, a key antioxidant protein, therefore modulating mitochondrial antioxidant ability. Also catalyzes the deglucuronidation of mycophenolic acid acyl-glucuronide, an active metabolite of the immunosuppressant drug mycophenolate.</text>
</comment>
<evidence type="ECO:0000313" key="13">
    <source>
        <dbReference type="EMBL" id="AXC50169.1"/>
    </source>
</evidence>
<evidence type="ECO:0000256" key="9">
    <source>
        <dbReference type="ARBA" id="ARBA00046047"/>
    </source>
</evidence>
<keyword evidence="3" id="KW-0809">Transit peptide</keyword>
<accession>A0A344PLB4</accession>
<dbReference type="InterPro" id="IPR052382">
    <property type="entry name" value="ABHD10_acyl-thioesterase"/>
</dbReference>
<dbReference type="Gene3D" id="3.40.50.1820">
    <property type="entry name" value="alpha/beta hydrolase"/>
    <property type="match status" value="1"/>
</dbReference>
<dbReference type="Pfam" id="PF00561">
    <property type="entry name" value="Abhydrolase_1"/>
    <property type="match status" value="1"/>
</dbReference>
<keyword evidence="14" id="KW-1185">Reference proteome</keyword>
<evidence type="ECO:0000256" key="10">
    <source>
        <dbReference type="ARBA" id="ARBA00047409"/>
    </source>
</evidence>